<accession>A0ABU1TP79</accession>
<evidence type="ECO:0008006" key="3">
    <source>
        <dbReference type="Google" id="ProtNLM"/>
    </source>
</evidence>
<proteinExistence type="predicted"/>
<dbReference type="InterPro" id="IPR025345">
    <property type="entry name" value="DUF4249"/>
</dbReference>
<dbReference type="PROSITE" id="PS51257">
    <property type="entry name" value="PROKAR_LIPOPROTEIN"/>
    <property type="match status" value="1"/>
</dbReference>
<keyword evidence="2" id="KW-1185">Reference proteome</keyword>
<protein>
    <recommendedName>
        <fullName evidence="3">DUF4249 domain-containing protein</fullName>
    </recommendedName>
</protein>
<organism evidence="1 2">
    <name type="scientific">Flavobacterium arsenatis</name>
    <dbReference type="NCBI Taxonomy" id="1484332"/>
    <lineage>
        <taxon>Bacteria</taxon>
        <taxon>Pseudomonadati</taxon>
        <taxon>Bacteroidota</taxon>
        <taxon>Flavobacteriia</taxon>
        <taxon>Flavobacteriales</taxon>
        <taxon>Flavobacteriaceae</taxon>
        <taxon>Flavobacterium</taxon>
    </lineage>
</organism>
<dbReference type="EMBL" id="JAVDVI010000006">
    <property type="protein sequence ID" value="MDR6967602.1"/>
    <property type="molecule type" value="Genomic_DNA"/>
</dbReference>
<dbReference type="RefSeq" id="WP_310025813.1">
    <property type="nucleotide sequence ID" value="NZ_JAVDVI010000006.1"/>
</dbReference>
<dbReference type="Proteomes" id="UP001255185">
    <property type="component" value="Unassembled WGS sequence"/>
</dbReference>
<evidence type="ECO:0000313" key="2">
    <source>
        <dbReference type="Proteomes" id="UP001255185"/>
    </source>
</evidence>
<evidence type="ECO:0000313" key="1">
    <source>
        <dbReference type="EMBL" id="MDR6967602.1"/>
    </source>
</evidence>
<name>A0ABU1TP79_9FLAO</name>
<gene>
    <name evidence="1" type="ORF">J2X31_001614</name>
</gene>
<sequence>MKNLKYISVILIALFFTSCEDVIDVDLPTGEPKLVVDASINWQLGTTGNEQTIKLTTSTGYYQPTVPTVSGATVFVTNTDTNQVFDFVETIGTGQYVCSTFEPVLDGNYQLTVITGGQTYTATEKLMSVVPIDKIEQKEAPFGDDSVEINVFFTDNGATDDFYMFRYITSFGAIPNYGVSDDEFFQGNQFNDVYFNEELKPGASFDVTIFGVSEQFYNYMNLLLDIAGGGGPFATAPAKVKGNILNTTDAQNTAFGYFRLSQTDTRNYVVE</sequence>
<reference evidence="1 2" key="1">
    <citation type="submission" date="2023-07" db="EMBL/GenBank/DDBJ databases">
        <title>Sorghum-associated microbial communities from plants grown in Nebraska, USA.</title>
        <authorList>
            <person name="Schachtman D."/>
        </authorList>
    </citation>
    <scope>NUCLEOTIDE SEQUENCE [LARGE SCALE GENOMIC DNA]</scope>
    <source>
        <strain evidence="1 2">3773</strain>
    </source>
</reference>
<comment type="caution">
    <text evidence="1">The sequence shown here is derived from an EMBL/GenBank/DDBJ whole genome shotgun (WGS) entry which is preliminary data.</text>
</comment>
<dbReference type="Pfam" id="PF14054">
    <property type="entry name" value="DUF4249"/>
    <property type="match status" value="1"/>
</dbReference>